<dbReference type="Gene3D" id="2.160.20.10">
    <property type="entry name" value="Single-stranded right-handed beta-helix, Pectin lyase-like"/>
    <property type="match status" value="1"/>
</dbReference>
<dbReference type="EC" id="4.2.2.2" evidence="3 8"/>
<sequence length="155" mass="17449">MGPGAKLMPISQMDGDAIRLLGSTKVWIDHNTLYRSEDGLIDVTLGSTNITISNNWFRDHDKVMLLGHDDDYNDDKNMKVIVVYYRFGPNFNQRMPRVRHGYAHVANNLYLGWEIYAIGGSMNPSVKSQSNLFVAPKIGSKEIATSEEQSTPNKD</sequence>
<keyword evidence="6 8" id="KW-0106">Calcium</keyword>
<organism evidence="10 11">
    <name type="scientific">Spinacia oleracea</name>
    <name type="common">Spinach</name>
    <dbReference type="NCBI Taxonomy" id="3562"/>
    <lineage>
        <taxon>Eukaryota</taxon>
        <taxon>Viridiplantae</taxon>
        <taxon>Streptophyta</taxon>
        <taxon>Embryophyta</taxon>
        <taxon>Tracheophyta</taxon>
        <taxon>Spermatophyta</taxon>
        <taxon>Magnoliopsida</taxon>
        <taxon>eudicotyledons</taxon>
        <taxon>Gunneridae</taxon>
        <taxon>Pentapetalae</taxon>
        <taxon>Caryophyllales</taxon>
        <taxon>Chenopodiaceae</taxon>
        <taxon>Chenopodioideae</taxon>
        <taxon>Anserineae</taxon>
        <taxon>Spinacia</taxon>
    </lineage>
</organism>
<gene>
    <name evidence="11" type="primary">LOC130471707</name>
</gene>
<dbReference type="Proteomes" id="UP000813463">
    <property type="component" value="Chromosome 4"/>
</dbReference>
<dbReference type="PRINTS" id="PR00807">
    <property type="entry name" value="AMBALLERGEN"/>
</dbReference>
<keyword evidence="4 8" id="KW-0479">Metal-binding</keyword>
<dbReference type="SMART" id="SM00656">
    <property type="entry name" value="Amb_all"/>
    <property type="match status" value="1"/>
</dbReference>
<comment type="pathway">
    <text evidence="2 8">Glycan metabolism; pectin degradation; 2-dehydro-3-deoxy-D-gluconate from pectin: step 2/5.</text>
</comment>
<evidence type="ECO:0000256" key="2">
    <source>
        <dbReference type="ARBA" id="ARBA00005220"/>
    </source>
</evidence>
<dbReference type="InterPro" id="IPR002022">
    <property type="entry name" value="Pec_lyase"/>
</dbReference>
<evidence type="ECO:0000259" key="9">
    <source>
        <dbReference type="SMART" id="SM00656"/>
    </source>
</evidence>
<accession>A0ABM3RQQ5</accession>
<dbReference type="InterPro" id="IPR018082">
    <property type="entry name" value="AmbAllergen"/>
</dbReference>
<evidence type="ECO:0000256" key="6">
    <source>
        <dbReference type="ARBA" id="ARBA00022837"/>
    </source>
</evidence>
<keyword evidence="10" id="KW-1185">Reference proteome</keyword>
<evidence type="ECO:0000256" key="5">
    <source>
        <dbReference type="ARBA" id="ARBA00022729"/>
    </source>
</evidence>
<keyword evidence="5" id="KW-0732">Signal</keyword>
<evidence type="ECO:0000256" key="8">
    <source>
        <dbReference type="RuleBase" id="RU361123"/>
    </source>
</evidence>
<comment type="cofactor">
    <cofactor evidence="8">
        <name>Ca(2+)</name>
        <dbReference type="ChEBI" id="CHEBI:29108"/>
    </cofactor>
    <text evidence="8">Binds 1 Ca(2+) ion. Required for its activity.</text>
</comment>
<dbReference type="RefSeq" id="XP_056697953.1">
    <property type="nucleotide sequence ID" value="XM_056841975.1"/>
</dbReference>
<dbReference type="PANTHER" id="PTHR31683:SF74">
    <property type="entry name" value="PECTATE LYASE"/>
    <property type="match status" value="1"/>
</dbReference>
<reference evidence="11" key="2">
    <citation type="submission" date="2025-08" db="UniProtKB">
        <authorList>
            <consortium name="RefSeq"/>
        </authorList>
    </citation>
    <scope>IDENTIFICATION</scope>
    <source>
        <tissue evidence="11">Leaf</tissue>
    </source>
</reference>
<protein>
    <recommendedName>
        <fullName evidence="3 8">Pectate lyase</fullName>
        <ecNumber evidence="3 8">4.2.2.2</ecNumber>
    </recommendedName>
</protein>
<dbReference type="InterPro" id="IPR045032">
    <property type="entry name" value="PEL"/>
</dbReference>
<reference evidence="10" key="1">
    <citation type="journal article" date="2021" name="Nat. Commun.">
        <title>Genomic analyses provide insights into spinach domestication and the genetic basis of agronomic traits.</title>
        <authorList>
            <person name="Cai X."/>
            <person name="Sun X."/>
            <person name="Xu C."/>
            <person name="Sun H."/>
            <person name="Wang X."/>
            <person name="Ge C."/>
            <person name="Zhang Z."/>
            <person name="Wang Q."/>
            <person name="Fei Z."/>
            <person name="Jiao C."/>
            <person name="Wang Q."/>
        </authorList>
    </citation>
    <scope>NUCLEOTIDE SEQUENCE [LARGE SCALE GENOMIC DNA]</scope>
    <source>
        <strain evidence="10">cv. Varoflay</strain>
    </source>
</reference>
<comment type="catalytic activity">
    <reaction evidence="1 8">
        <text>Eliminative cleavage of (1-&gt;4)-alpha-D-galacturonan to give oligosaccharides with 4-deoxy-alpha-D-galact-4-enuronosyl groups at their non-reducing ends.</text>
        <dbReference type="EC" id="4.2.2.2"/>
    </reaction>
</comment>
<evidence type="ECO:0000313" key="10">
    <source>
        <dbReference type="Proteomes" id="UP000813463"/>
    </source>
</evidence>
<comment type="similarity">
    <text evidence="8">Belongs to the polysaccharide lyase 1 family.</text>
</comment>
<evidence type="ECO:0000256" key="7">
    <source>
        <dbReference type="ARBA" id="ARBA00023239"/>
    </source>
</evidence>
<evidence type="ECO:0000256" key="3">
    <source>
        <dbReference type="ARBA" id="ARBA00012272"/>
    </source>
</evidence>
<dbReference type="InterPro" id="IPR011050">
    <property type="entry name" value="Pectin_lyase_fold/virulence"/>
</dbReference>
<evidence type="ECO:0000256" key="1">
    <source>
        <dbReference type="ARBA" id="ARBA00000695"/>
    </source>
</evidence>
<dbReference type="InterPro" id="IPR012334">
    <property type="entry name" value="Pectin_lyas_fold"/>
</dbReference>
<keyword evidence="7 8" id="KW-0456">Lyase</keyword>
<name>A0ABM3RQQ5_SPIOL</name>
<feature type="domain" description="Pectate lyase" evidence="9">
    <location>
        <begin position="2"/>
        <end position="139"/>
    </location>
</feature>
<evidence type="ECO:0000313" key="11">
    <source>
        <dbReference type="RefSeq" id="XP_056697953.1"/>
    </source>
</evidence>
<dbReference type="GeneID" id="130471707"/>
<dbReference type="Pfam" id="PF00544">
    <property type="entry name" value="Pectate_lyase_4"/>
    <property type="match status" value="1"/>
</dbReference>
<dbReference type="PANTHER" id="PTHR31683">
    <property type="entry name" value="PECTATE LYASE 18-RELATED"/>
    <property type="match status" value="1"/>
</dbReference>
<evidence type="ECO:0000256" key="4">
    <source>
        <dbReference type="ARBA" id="ARBA00022723"/>
    </source>
</evidence>
<proteinExistence type="inferred from homology"/>
<dbReference type="SUPFAM" id="SSF51126">
    <property type="entry name" value="Pectin lyase-like"/>
    <property type="match status" value="1"/>
</dbReference>